<dbReference type="CDD" id="cd03250">
    <property type="entry name" value="ABCC_MRP_domain1"/>
    <property type="match status" value="1"/>
</dbReference>
<evidence type="ECO:0000256" key="7">
    <source>
        <dbReference type="ARBA" id="ARBA00022989"/>
    </source>
</evidence>
<accession>A0A1Y2HEE4</accession>
<sequence>MRFRSQYLTATNHGLGFVLNPVSVSLGHVVLTSLALLVEGSSPTRNSPTVHAPLSADGSHEFTSSPEQSTSLFSQLSYAWVVPMILLARTKVLTKADLWNIPAAIGSQRNGDKLKSEWMVELRGNKPSFIVAFIKAFLPSYLPLLLATTLTTCVGFLRPAFIGFFVTFVSTRGTDKAVPMSDGLVMASVFLFLNVLQLVLDHNVGFRVSKLNLSIQSAVRMLVYEKMLRLPSHRQTSVALGDNDNGDNATNQQEATDSTDLGKIVTVIDSDTDQLVTPLGWSMEMFSSPIIFVVAIALLYGQVGWLCVLPPVIIIGSSPVLSRISGRMAHHTKCTQEHAGKRTKLLSDTVGHMLGFKLYGWVQVMAKRILAEREKEIESRRRGLRIYSFQLGLSEAVPALSTFAVFVAYAFVAAPGELTVAKVFTTLSIIGMLDHPITGLMYGWYPYVEAYASSGRISKFLLSEERVDYVQRFPPTHHVETQPLLIDVHGGATPSPAPWAVRINNAKFSFTNSADRLALTVPSLSIARGSHTAVIGSVGDGKSALLAAILGEIDCLTGTVSVRCTNVAYVGQHPWVFHASVQDNIRFGLPLDKVKYDQTIDACALRSDLDGFPMGDQQLIGDKGRQLSGGQKARLALARAMYAVLMGGADLVLLDDPLSSVDAHVERHIFDRLFAPETGLLTGTTVVMVTNGLHHLSALDSVVLVRQGEIVESGLFQSVVANEDGHVRQLVDKYMANRKFSASSAGRKQQLLANEDDLTAASERGTEDNKSTTSSTADVSSTSAEGEQEDVQSGSVNLGVYKAYLAHCGIGFFTVLVLLEALCQASRIFVTIWLGFWSSSVDNPDFSMSAFAGIYTLIVAASILLAIVTAYFGLATVGLRAAKTTQTQMLHAVFAAPMSFFNSTSAGHILQRFTNDQRMIDVRMPHNLHSLLSQVFGLVGTVLTIAVATPWFLLVVVPSPFLFKFVQAVYLAASVEVERISAVLKSPVLQHLSESAEGIVTVRGCGHTGRFVHDATVKFDHGAVADYNSEALSGWRNLAQQLISTSLISGLAFLIVLTPTADATLVGVALLHSSNILWQLSSTFNYMSEIENTMVSLERINAYTHLEPETNPPGALKFAHDEWPATGEIQFGGFSTRYAQGAPLVLDSINLKIAGGSKVAIVGRTGSGKTSTALSLFRILEAASGSIQIDGVDIAQVDLETLRSRLTILPQDPTIFTATVRENLDPLGIYADADLWRALDQSTLASHVRTLGAAGDSGAGGLDAELTPTSLSAGQAQLLALSRAMLRKSKILVCDEATAKLDSASDAVVQRAIREQFAGQTVVTIAHRIDTVMDYDVVVVLSDGQVVEVGKPTDLCRGEKSLFAGLARQSGLVA</sequence>
<feature type="transmembrane region" description="Helical" evidence="11">
    <location>
        <begin position="854"/>
        <end position="877"/>
    </location>
</feature>
<feature type="transmembrane region" description="Helical" evidence="11">
    <location>
        <begin position="424"/>
        <end position="445"/>
    </location>
</feature>
<dbReference type="FunFam" id="1.20.1560.10:FF:000013">
    <property type="entry name" value="ABC transporter C family member 2"/>
    <property type="match status" value="1"/>
</dbReference>
<keyword evidence="2" id="KW-0813">Transport</keyword>
<evidence type="ECO:0000256" key="11">
    <source>
        <dbReference type="SAM" id="Phobius"/>
    </source>
</evidence>
<feature type="domain" description="ABC transmembrane type-1" evidence="13">
    <location>
        <begin position="144"/>
        <end position="449"/>
    </location>
</feature>
<keyword evidence="7 11" id="KW-1133">Transmembrane helix</keyword>
<dbReference type="GO" id="GO:0005524">
    <property type="term" value="F:ATP binding"/>
    <property type="evidence" value="ECO:0007669"/>
    <property type="project" value="UniProtKB-KW"/>
</dbReference>
<evidence type="ECO:0000256" key="4">
    <source>
        <dbReference type="ARBA" id="ARBA00022737"/>
    </source>
</evidence>
<evidence type="ECO:0000256" key="3">
    <source>
        <dbReference type="ARBA" id="ARBA00022692"/>
    </source>
</evidence>
<dbReference type="InterPro" id="IPR017871">
    <property type="entry name" value="ABC_transporter-like_CS"/>
</dbReference>
<feature type="transmembrane region" description="Helical" evidence="11">
    <location>
        <begin position="290"/>
        <end position="315"/>
    </location>
</feature>
<evidence type="ECO:0000313" key="14">
    <source>
        <dbReference type="EMBL" id="ORZ32063.1"/>
    </source>
</evidence>
<feature type="region of interest" description="Disordered" evidence="10">
    <location>
        <begin position="42"/>
        <end position="63"/>
    </location>
</feature>
<evidence type="ECO:0000256" key="6">
    <source>
        <dbReference type="ARBA" id="ARBA00022840"/>
    </source>
</evidence>
<evidence type="ECO:0000259" key="13">
    <source>
        <dbReference type="PROSITE" id="PS50929"/>
    </source>
</evidence>
<dbReference type="PANTHER" id="PTHR24223:SF399">
    <property type="entry name" value="ABC TRANSPORTER ATNG"/>
    <property type="match status" value="1"/>
</dbReference>
<protein>
    <submittedName>
        <fullName evidence="14">p-loop containing nucleoside triphosphate hydrolase protein</fullName>
    </submittedName>
</protein>
<dbReference type="Pfam" id="PF00664">
    <property type="entry name" value="ABC_membrane"/>
    <property type="match status" value="2"/>
</dbReference>
<feature type="transmembrane region" description="Helical" evidence="11">
    <location>
        <begin position="391"/>
        <end position="412"/>
    </location>
</feature>
<dbReference type="SUPFAM" id="SSF52540">
    <property type="entry name" value="P-loop containing nucleoside triphosphate hydrolases"/>
    <property type="match status" value="2"/>
</dbReference>
<evidence type="ECO:0000259" key="12">
    <source>
        <dbReference type="PROSITE" id="PS50893"/>
    </source>
</evidence>
<feature type="region of interest" description="Disordered" evidence="10">
    <location>
        <begin position="237"/>
        <end position="256"/>
    </location>
</feature>
<dbReference type="InterPro" id="IPR027417">
    <property type="entry name" value="P-loop_NTPase"/>
</dbReference>
<dbReference type="InterPro" id="IPR011527">
    <property type="entry name" value="ABC1_TM_dom"/>
</dbReference>
<gene>
    <name evidence="14" type="ORF">BCR44DRAFT_128490</name>
</gene>
<feature type="domain" description="ABC transporter" evidence="12">
    <location>
        <begin position="1129"/>
        <end position="1368"/>
    </location>
</feature>
<dbReference type="Pfam" id="PF00005">
    <property type="entry name" value="ABC_tran"/>
    <property type="match status" value="2"/>
</dbReference>
<evidence type="ECO:0000256" key="8">
    <source>
        <dbReference type="ARBA" id="ARBA00023136"/>
    </source>
</evidence>
<name>A0A1Y2HEE4_9FUNG</name>
<reference evidence="14 15" key="1">
    <citation type="submission" date="2016-07" db="EMBL/GenBank/DDBJ databases">
        <title>Pervasive Adenine N6-methylation of Active Genes in Fungi.</title>
        <authorList>
            <consortium name="DOE Joint Genome Institute"/>
            <person name="Mondo S.J."/>
            <person name="Dannebaum R.O."/>
            <person name="Kuo R.C."/>
            <person name="Labutti K."/>
            <person name="Haridas S."/>
            <person name="Kuo A."/>
            <person name="Salamov A."/>
            <person name="Ahrendt S.R."/>
            <person name="Lipzen A."/>
            <person name="Sullivan W."/>
            <person name="Andreopoulos W.B."/>
            <person name="Clum A."/>
            <person name="Lindquist E."/>
            <person name="Daum C."/>
            <person name="Ramamoorthy G.K."/>
            <person name="Gryganskyi A."/>
            <person name="Culley D."/>
            <person name="Magnuson J.K."/>
            <person name="James T.Y."/>
            <person name="O'Malley M.A."/>
            <person name="Stajich J.E."/>
            <person name="Spatafora J.W."/>
            <person name="Visel A."/>
            <person name="Grigoriev I.V."/>
        </authorList>
    </citation>
    <scope>NUCLEOTIDE SEQUENCE [LARGE SCALE GENOMIC DNA]</scope>
    <source>
        <strain evidence="14 15">PL171</strain>
    </source>
</reference>
<dbReference type="PANTHER" id="PTHR24223">
    <property type="entry name" value="ATP-BINDING CASSETTE SUB-FAMILY C"/>
    <property type="match status" value="1"/>
</dbReference>
<dbReference type="CDD" id="cd18579">
    <property type="entry name" value="ABC_6TM_ABCC_D1"/>
    <property type="match status" value="1"/>
</dbReference>
<dbReference type="Gene3D" id="1.20.1560.10">
    <property type="entry name" value="ABC transporter type 1, transmembrane domain"/>
    <property type="match status" value="2"/>
</dbReference>
<dbReference type="STRING" id="765915.A0A1Y2HEE4"/>
<comment type="caution">
    <text evidence="14">The sequence shown here is derived from an EMBL/GenBank/DDBJ whole genome shotgun (WGS) entry which is preliminary data.</text>
</comment>
<dbReference type="GO" id="GO:0016020">
    <property type="term" value="C:membrane"/>
    <property type="evidence" value="ECO:0007669"/>
    <property type="project" value="UniProtKB-SubCell"/>
</dbReference>
<evidence type="ECO:0000256" key="2">
    <source>
        <dbReference type="ARBA" id="ARBA00022448"/>
    </source>
</evidence>
<dbReference type="PROSITE" id="PS50929">
    <property type="entry name" value="ABC_TM1F"/>
    <property type="match status" value="2"/>
</dbReference>
<evidence type="ECO:0000256" key="10">
    <source>
        <dbReference type="SAM" id="MobiDB-lite"/>
    </source>
</evidence>
<keyword evidence="5" id="KW-0547">Nucleotide-binding</keyword>
<keyword evidence="9" id="KW-0325">Glycoprotein</keyword>
<dbReference type="EMBL" id="MCFL01000051">
    <property type="protein sequence ID" value="ORZ32063.1"/>
    <property type="molecule type" value="Genomic_DNA"/>
</dbReference>
<dbReference type="PROSITE" id="PS50893">
    <property type="entry name" value="ABC_TRANSPORTER_2"/>
    <property type="match status" value="2"/>
</dbReference>
<dbReference type="Gene3D" id="3.40.50.300">
    <property type="entry name" value="P-loop containing nucleotide triphosphate hydrolases"/>
    <property type="match status" value="2"/>
</dbReference>
<keyword evidence="8 11" id="KW-0472">Membrane</keyword>
<keyword evidence="6" id="KW-0067">ATP-binding</keyword>
<dbReference type="CDD" id="cd18580">
    <property type="entry name" value="ABC_6TM_ABCC_D2"/>
    <property type="match status" value="1"/>
</dbReference>
<feature type="domain" description="ABC transporter" evidence="12">
    <location>
        <begin position="501"/>
        <end position="732"/>
    </location>
</feature>
<organism evidence="14 15">
    <name type="scientific">Catenaria anguillulae PL171</name>
    <dbReference type="NCBI Taxonomy" id="765915"/>
    <lineage>
        <taxon>Eukaryota</taxon>
        <taxon>Fungi</taxon>
        <taxon>Fungi incertae sedis</taxon>
        <taxon>Blastocladiomycota</taxon>
        <taxon>Blastocladiomycetes</taxon>
        <taxon>Blastocladiales</taxon>
        <taxon>Catenariaceae</taxon>
        <taxon>Catenaria</taxon>
    </lineage>
</organism>
<dbReference type="GO" id="GO:0016887">
    <property type="term" value="F:ATP hydrolysis activity"/>
    <property type="evidence" value="ECO:0007669"/>
    <property type="project" value="InterPro"/>
</dbReference>
<feature type="compositionally biased region" description="Polar residues" evidence="10">
    <location>
        <begin position="246"/>
        <end position="256"/>
    </location>
</feature>
<dbReference type="GO" id="GO:0140359">
    <property type="term" value="F:ABC-type transporter activity"/>
    <property type="evidence" value="ECO:0007669"/>
    <property type="project" value="InterPro"/>
</dbReference>
<feature type="compositionally biased region" description="Low complexity" evidence="10">
    <location>
        <begin position="771"/>
        <end position="783"/>
    </location>
</feature>
<dbReference type="InterPro" id="IPR003439">
    <property type="entry name" value="ABC_transporter-like_ATP-bd"/>
</dbReference>
<dbReference type="Proteomes" id="UP000193411">
    <property type="component" value="Unassembled WGS sequence"/>
</dbReference>
<feature type="transmembrane region" description="Helical" evidence="11">
    <location>
        <begin position="15"/>
        <end position="38"/>
    </location>
</feature>
<feature type="region of interest" description="Disordered" evidence="10">
    <location>
        <begin position="759"/>
        <end position="790"/>
    </location>
</feature>
<dbReference type="InterPro" id="IPR003593">
    <property type="entry name" value="AAA+_ATPase"/>
</dbReference>
<comment type="subcellular location">
    <subcellularLocation>
        <location evidence="1">Membrane</location>
        <topology evidence="1">Multi-pass membrane protein</topology>
    </subcellularLocation>
</comment>
<dbReference type="InterPro" id="IPR044726">
    <property type="entry name" value="ABCC_6TM_D2"/>
</dbReference>
<evidence type="ECO:0000313" key="15">
    <source>
        <dbReference type="Proteomes" id="UP000193411"/>
    </source>
</evidence>
<feature type="transmembrane region" description="Helical" evidence="11">
    <location>
        <begin position="144"/>
        <end position="171"/>
    </location>
</feature>
<dbReference type="InterPro" id="IPR036640">
    <property type="entry name" value="ABC1_TM_sf"/>
</dbReference>
<keyword evidence="15" id="KW-1185">Reference proteome</keyword>
<dbReference type="SUPFAM" id="SSF90123">
    <property type="entry name" value="ABC transporter transmembrane region"/>
    <property type="match status" value="2"/>
</dbReference>
<feature type="transmembrane region" description="Helical" evidence="11">
    <location>
        <begin position="183"/>
        <end position="200"/>
    </location>
</feature>
<keyword evidence="3 11" id="KW-0812">Transmembrane</keyword>
<evidence type="ECO:0000256" key="1">
    <source>
        <dbReference type="ARBA" id="ARBA00004141"/>
    </source>
</evidence>
<feature type="domain" description="ABC transmembrane type-1" evidence="13">
    <location>
        <begin position="815"/>
        <end position="1092"/>
    </location>
</feature>
<feature type="transmembrane region" description="Helical" evidence="11">
    <location>
        <begin position="931"/>
        <end position="957"/>
    </location>
</feature>
<dbReference type="InterPro" id="IPR044746">
    <property type="entry name" value="ABCC_6TM_D1"/>
</dbReference>
<dbReference type="OrthoDB" id="6500128at2759"/>
<keyword evidence="4" id="KW-0677">Repeat</keyword>
<evidence type="ECO:0000256" key="9">
    <source>
        <dbReference type="ARBA" id="ARBA00023180"/>
    </source>
</evidence>
<dbReference type="CDD" id="cd03244">
    <property type="entry name" value="ABCC_MRP_domain2"/>
    <property type="match status" value="1"/>
</dbReference>
<dbReference type="FunFam" id="3.40.50.300:FF:000838">
    <property type="entry name" value="ABC multidrug transporter (Eurofung)"/>
    <property type="match status" value="1"/>
</dbReference>
<dbReference type="SMART" id="SM00382">
    <property type="entry name" value="AAA"/>
    <property type="match status" value="2"/>
</dbReference>
<keyword evidence="14" id="KW-0378">Hydrolase</keyword>
<proteinExistence type="predicted"/>
<evidence type="ECO:0000256" key="5">
    <source>
        <dbReference type="ARBA" id="ARBA00022741"/>
    </source>
</evidence>
<dbReference type="PROSITE" id="PS00211">
    <property type="entry name" value="ABC_TRANSPORTER_1"/>
    <property type="match status" value="2"/>
</dbReference>
<dbReference type="InterPro" id="IPR050173">
    <property type="entry name" value="ABC_transporter_C-like"/>
</dbReference>
<feature type="transmembrane region" description="Helical" evidence="11">
    <location>
        <begin position="810"/>
        <end position="834"/>
    </location>
</feature>